<dbReference type="GO" id="GO:0000155">
    <property type="term" value="F:phosphorelay sensor kinase activity"/>
    <property type="evidence" value="ECO:0007669"/>
    <property type="project" value="InterPro"/>
</dbReference>
<gene>
    <name evidence="2" type="ORF">S03H2_57924</name>
</gene>
<dbReference type="GO" id="GO:0046983">
    <property type="term" value="F:protein dimerization activity"/>
    <property type="evidence" value="ECO:0007669"/>
    <property type="project" value="InterPro"/>
</dbReference>
<dbReference type="CDD" id="cd00130">
    <property type="entry name" value="PAS"/>
    <property type="match status" value="1"/>
</dbReference>
<dbReference type="InterPro" id="IPR052155">
    <property type="entry name" value="Biofilm_reg_signaling"/>
</dbReference>
<accession>X1K417</accession>
<feature type="non-terminal residue" evidence="2">
    <location>
        <position position="1"/>
    </location>
</feature>
<evidence type="ECO:0000313" key="2">
    <source>
        <dbReference type="EMBL" id="GAH84989.1"/>
    </source>
</evidence>
<dbReference type="InterPro" id="IPR000014">
    <property type="entry name" value="PAS"/>
</dbReference>
<dbReference type="PANTHER" id="PTHR44757">
    <property type="entry name" value="DIGUANYLATE CYCLASE DGCP"/>
    <property type="match status" value="1"/>
</dbReference>
<protein>
    <recommendedName>
        <fullName evidence="1">PAS domain-containing protein</fullName>
    </recommendedName>
</protein>
<dbReference type="InterPro" id="IPR035965">
    <property type="entry name" value="PAS-like_dom_sf"/>
</dbReference>
<dbReference type="NCBIfam" id="TIGR00229">
    <property type="entry name" value="sensory_box"/>
    <property type="match status" value="1"/>
</dbReference>
<evidence type="ECO:0000259" key="1">
    <source>
        <dbReference type="PROSITE" id="PS50112"/>
    </source>
</evidence>
<name>X1K417_9ZZZZ</name>
<dbReference type="Gene3D" id="3.30.450.20">
    <property type="entry name" value="PAS domain"/>
    <property type="match status" value="2"/>
</dbReference>
<comment type="caution">
    <text evidence="2">The sequence shown here is derived from an EMBL/GenBank/DDBJ whole genome shotgun (WGS) entry which is preliminary data.</text>
</comment>
<dbReference type="PROSITE" id="PS50112">
    <property type="entry name" value="PAS"/>
    <property type="match status" value="1"/>
</dbReference>
<dbReference type="EMBL" id="BARU01037144">
    <property type="protein sequence ID" value="GAH84989.1"/>
    <property type="molecule type" value="Genomic_DNA"/>
</dbReference>
<dbReference type="GO" id="GO:0016020">
    <property type="term" value="C:membrane"/>
    <property type="evidence" value="ECO:0007669"/>
    <property type="project" value="InterPro"/>
</dbReference>
<dbReference type="Gene3D" id="1.20.5.1930">
    <property type="match status" value="1"/>
</dbReference>
<dbReference type="SUPFAM" id="SSF55785">
    <property type="entry name" value="PYP-like sensor domain (PAS domain)"/>
    <property type="match status" value="1"/>
</dbReference>
<dbReference type="Pfam" id="PF13426">
    <property type="entry name" value="PAS_9"/>
    <property type="match status" value="1"/>
</dbReference>
<feature type="non-terminal residue" evidence="2">
    <location>
        <position position="250"/>
    </location>
</feature>
<reference evidence="2" key="1">
    <citation type="journal article" date="2014" name="Front. Microbiol.">
        <title>High frequency of phylogenetically diverse reductive dehalogenase-homologous genes in deep subseafloor sedimentary metagenomes.</title>
        <authorList>
            <person name="Kawai M."/>
            <person name="Futagami T."/>
            <person name="Toyoda A."/>
            <person name="Takaki Y."/>
            <person name="Nishi S."/>
            <person name="Hori S."/>
            <person name="Arai W."/>
            <person name="Tsubouchi T."/>
            <person name="Morono Y."/>
            <person name="Uchiyama I."/>
            <person name="Ito T."/>
            <person name="Fujiyama A."/>
            <person name="Inagaki F."/>
            <person name="Takami H."/>
        </authorList>
    </citation>
    <scope>NUCLEOTIDE SEQUENCE</scope>
    <source>
        <strain evidence="2">Expedition CK06-06</strain>
    </source>
</reference>
<sequence length="250" mass="28520">RPEFALQMQGRTSIDPRWKSIHEDGSDFPGETHPSMVSLMTGEAVRNVVMGVFNPLIENHTWVNINAIPQFRPGENVPYQVYTTFEDITKKTKAEQALRESQSRLSNILKNAMDAIITVNEDQLLVMVNPAAERMFGFEGKDIVGRPLDELLPKRFRKKHPDLIRTFGQTDVTARNMGNLGILWGRRANREEFPIEVSISQVNASGGKFYTAIIRDITDRKHFETQIQESATLEERNRIARELHDSVTQS</sequence>
<proteinExistence type="predicted"/>
<dbReference type="AlphaFoldDB" id="X1K417"/>
<dbReference type="InterPro" id="IPR011712">
    <property type="entry name" value="Sig_transdc_His_kin_sub3_dim/P"/>
</dbReference>
<dbReference type="Pfam" id="PF07730">
    <property type="entry name" value="HisKA_3"/>
    <property type="match status" value="1"/>
</dbReference>
<dbReference type="SMART" id="SM00091">
    <property type="entry name" value="PAS"/>
    <property type="match status" value="1"/>
</dbReference>
<feature type="domain" description="PAS" evidence="1">
    <location>
        <begin position="101"/>
        <end position="146"/>
    </location>
</feature>
<organism evidence="2">
    <name type="scientific">marine sediment metagenome</name>
    <dbReference type="NCBI Taxonomy" id="412755"/>
    <lineage>
        <taxon>unclassified sequences</taxon>
        <taxon>metagenomes</taxon>
        <taxon>ecological metagenomes</taxon>
    </lineage>
</organism>
<dbReference type="PANTHER" id="PTHR44757:SF2">
    <property type="entry name" value="BIOFILM ARCHITECTURE MAINTENANCE PROTEIN MBAA"/>
    <property type="match status" value="1"/>
</dbReference>